<evidence type="ECO:0000313" key="2">
    <source>
        <dbReference type="Proteomes" id="UP000051952"/>
    </source>
</evidence>
<gene>
    <name evidence="1" type="ORF">BSAL_51515</name>
</gene>
<sequence>MDVEVFERFIMRVLTSLHRLVAKMHSEIAEGHALHNNGGGGSSNTTMYSPGGLETTSAAYAWTLVRRVTKRIEKLSIMEPVLEQKRAFLLARTAELESRAAASVTAGQPGSNINNNGQLSSATAAAAAQILHFGGQDATHYQRVQSELLLVEALITKVHGSVEMFKEVETKMMAQLFRH</sequence>
<organism evidence="1 2">
    <name type="scientific">Bodo saltans</name>
    <name type="common">Flagellated protozoan</name>
    <dbReference type="NCBI Taxonomy" id="75058"/>
    <lineage>
        <taxon>Eukaryota</taxon>
        <taxon>Discoba</taxon>
        <taxon>Euglenozoa</taxon>
        <taxon>Kinetoplastea</taxon>
        <taxon>Metakinetoplastina</taxon>
        <taxon>Eubodonida</taxon>
        <taxon>Bodonidae</taxon>
        <taxon>Bodo</taxon>
    </lineage>
</organism>
<reference evidence="2" key="1">
    <citation type="submission" date="2015-09" db="EMBL/GenBank/DDBJ databases">
        <authorList>
            <consortium name="Pathogen Informatics"/>
        </authorList>
    </citation>
    <scope>NUCLEOTIDE SEQUENCE [LARGE SCALE GENOMIC DNA]</scope>
    <source>
        <strain evidence="2">Lake Konstanz</strain>
    </source>
</reference>
<accession>A0A0S4IRA9</accession>
<name>A0A0S4IRA9_BODSA</name>
<evidence type="ECO:0000313" key="1">
    <source>
        <dbReference type="EMBL" id="CUE67931.1"/>
    </source>
</evidence>
<keyword evidence="2" id="KW-1185">Reference proteome</keyword>
<dbReference type="Proteomes" id="UP000051952">
    <property type="component" value="Unassembled WGS sequence"/>
</dbReference>
<dbReference type="AlphaFoldDB" id="A0A0S4IRA9"/>
<dbReference type="EMBL" id="CYKH01000064">
    <property type="protein sequence ID" value="CUE67931.1"/>
    <property type="molecule type" value="Genomic_DNA"/>
</dbReference>
<proteinExistence type="predicted"/>
<dbReference type="VEuPathDB" id="TriTrypDB:BSAL_51515"/>
<protein>
    <submittedName>
        <fullName evidence="1">Uncharacterized protein</fullName>
    </submittedName>
</protein>